<reference evidence="8 9" key="1">
    <citation type="journal article" date="2016" name="Mol. Biol. Evol.">
        <title>Comparative Genomics of Early-Diverging Mushroom-Forming Fungi Provides Insights into the Origins of Lignocellulose Decay Capabilities.</title>
        <authorList>
            <person name="Nagy L.G."/>
            <person name="Riley R."/>
            <person name="Tritt A."/>
            <person name="Adam C."/>
            <person name="Daum C."/>
            <person name="Floudas D."/>
            <person name="Sun H."/>
            <person name="Yadav J.S."/>
            <person name="Pangilinan J."/>
            <person name="Larsson K.H."/>
            <person name="Matsuura K."/>
            <person name="Barry K."/>
            <person name="Labutti K."/>
            <person name="Kuo R."/>
            <person name="Ohm R.A."/>
            <person name="Bhattacharya S.S."/>
            <person name="Shirouzu T."/>
            <person name="Yoshinaga Y."/>
            <person name="Martin F.M."/>
            <person name="Grigoriev I.V."/>
            <person name="Hibbett D.S."/>
        </authorList>
    </citation>
    <scope>NUCLEOTIDE SEQUENCE [LARGE SCALE GENOMIC DNA]</scope>
    <source>
        <strain evidence="8 9">HHB12733</strain>
    </source>
</reference>
<dbReference type="InterPro" id="IPR003689">
    <property type="entry name" value="ZIP"/>
</dbReference>
<dbReference type="PANTHER" id="PTHR16133:SF0">
    <property type="entry name" value="ZINC_IRON REGULATED TRANSPORTER-RELATED PROTEIN 102B, ISOFORM E"/>
    <property type="match status" value="1"/>
</dbReference>
<keyword evidence="3 7" id="KW-0812">Transmembrane</keyword>
<dbReference type="STRING" id="1353952.A0A165IAT6"/>
<dbReference type="GO" id="GO:0046873">
    <property type="term" value="F:metal ion transmembrane transporter activity"/>
    <property type="evidence" value="ECO:0007669"/>
    <property type="project" value="InterPro"/>
</dbReference>
<dbReference type="OrthoDB" id="19859at2759"/>
<evidence type="ECO:0000256" key="2">
    <source>
        <dbReference type="ARBA" id="ARBA00004394"/>
    </source>
</evidence>
<feature type="transmembrane region" description="Helical" evidence="7">
    <location>
        <begin position="6"/>
        <end position="25"/>
    </location>
</feature>
<dbReference type="InParanoid" id="A0A165IAT6"/>
<evidence type="ECO:0000256" key="1">
    <source>
        <dbReference type="ARBA" id="ARBA00004127"/>
    </source>
</evidence>
<feature type="transmembrane region" description="Helical" evidence="7">
    <location>
        <begin position="280"/>
        <end position="298"/>
    </location>
</feature>
<feature type="transmembrane region" description="Helical" evidence="7">
    <location>
        <begin position="231"/>
        <end position="253"/>
    </location>
</feature>
<dbReference type="AlphaFoldDB" id="A0A165IAT6"/>
<gene>
    <name evidence="8" type="ORF">CALCODRAFT_465810</name>
</gene>
<dbReference type="Proteomes" id="UP000076842">
    <property type="component" value="Unassembled WGS sequence"/>
</dbReference>
<dbReference type="InterPro" id="IPR045891">
    <property type="entry name" value="ZIP9"/>
</dbReference>
<organism evidence="8 9">
    <name type="scientific">Calocera cornea HHB12733</name>
    <dbReference type="NCBI Taxonomy" id="1353952"/>
    <lineage>
        <taxon>Eukaryota</taxon>
        <taxon>Fungi</taxon>
        <taxon>Dikarya</taxon>
        <taxon>Basidiomycota</taxon>
        <taxon>Agaricomycotina</taxon>
        <taxon>Dacrymycetes</taxon>
        <taxon>Dacrymycetales</taxon>
        <taxon>Dacrymycetaceae</taxon>
        <taxon>Calocera</taxon>
    </lineage>
</organism>
<feature type="transmembrane region" description="Helical" evidence="7">
    <location>
        <begin position="202"/>
        <end position="225"/>
    </location>
</feature>
<keyword evidence="6 7" id="KW-0472">Membrane</keyword>
<dbReference type="Pfam" id="PF02535">
    <property type="entry name" value="Zip"/>
    <property type="match status" value="1"/>
</dbReference>
<protein>
    <submittedName>
        <fullName evidence="8">Zinc/iron permease</fullName>
    </submittedName>
</protein>
<accession>A0A165IAT6</accession>
<proteinExistence type="predicted"/>
<dbReference type="GO" id="GO:0000139">
    <property type="term" value="C:Golgi membrane"/>
    <property type="evidence" value="ECO:0007669"/>
    <property type="project" value="UniProtKB-SubCell"/>
</dbReference>
<evidence type="ECO:0000256" key="6">
    <source>
        <dbReference type="ARBA" id="ARBA00023136"/>
    </source>
</evidence>
<dbReference type="EMBL" id="KV423932">
    <property type="protein sequence ID" value="KZT60336.1"/>
    <property type="molecule type" value="Genomic_DNA"/>
</dbReference>
<keyword evidence="4 7" id="KW-1133">Transmembrane helix</keyword>
<feature type="transmembrane region" description="Helical" evidence="7">
    <location>
        <begin position="37"/>
        <end position="54"/>
    </location>
</feature>
<keyword evidence="5" id="KW-0333">Golgi apparatus</keyword>
<evidence type="ECO:0000256" key="4">
    <source>
        <dbReference type="ARBA" id="ARBA00022989"/>
    </source>
</evidence>
<evidence type="ECO:0000313" key="8">
    <source>
        <dbReference type="EMBL" id="KZT60336.1"/>
    </source>
</evidence>
<comment type="subcellular location">
    <subcellularLocation>
        <location evidence="1">Endomembrane system</location>
        <topology evidence="1">Multi-pass membrane protein</topology>
    </subcellularLocation>
    <subcellularLocation>
        <location evidence="2">Golgi apparatus membrane</location>
    </subcellularLocation>
</comment>
<keyword evidence="9" id="KW-1185">Reference proteome</keyword>
<evidence type="ECO:0000256" key="3">
    <source>
        <dbReference type="ARBA" id="ARBA00022692"/>
    </source>
</evidence>
<name>A0A165IAT6_9BASI</name>
<sequence length="301" mass="31261">MGFTALFIMSAVMGVSSFAVGSLPLTFTFSHHRLKMLTTYGMGLLIGAALAVIIPEGIETLYSSIGANGDSFSPTPFSDPGRVIAISLVLGFSVMLFVEQLSAPPPPPKTISGPSTFDMATSPGGSMANAAQSHTKAFSATLALVIHSFADGIALGSSSIGDNSGLELVVFLAIMVHKAPASLGLCTTLLSYNEPRVRIRQYIFAFSAAAPIGALVTYGVVWTLGNAAANLQWWAGVALLFSGGTFLYVATVIQDVSGHSHGPTIEDDEPAEELGVSTRLGLLVVGMFTPLVLSMLVGHGH</sequence>
<evidence type="ECO:0000256" key="7">
    <source>
        <dbReference type="SAM" id="Phobius"/>
    </source>
</evidence>
<evidence type="ECO:0000256" key="5">
    <source>
        <dbReference type="ARBA" id="ARBA00023034"/>
    </source>
</evidence>
<dbReference type="GO" id="GO:0006829">
    <property type="term" value="P:zinc ion transport"/>
    <property type="evidence" value="ECO:0007669"/>
    <property type="project" value="InterPro"/>
</dbReference>
<evidence type="ECO:0000313" key="9">
    <source>
        <dbReference type="Proteomes" id="UP000076842"/>
    </source>
</evidence>
<dbReference type="PANTHER" id="PTHR16133">
    <property type="entry name" value="SOLUTE CARRIER FAMILY 39 ZINC TRANSPORTER , MEMBER 9-RELATED"/>
    <property type="match status" value="1"/>
</dbReference>